<dbReference type="Pfam" id="PF01055">
    <property type="entry name" value="Glyco_hydro_31_2nd"/>
    <property type="match status" value="1"/>
</dbReference>
<evidence type="ECO:0000256" key="1">
    <source>
        <dbReference type="ARBA" id="ARBA00004370"/>
    </source>
</evidence>
<comment type="caution">
    <text evidence="6">Lacks conserved residue(s) required for the propagation of feature annotation.</text>
</comment>
<accession>A0ABD6EBM6</accession>
<dbReference type="InterPro" id="IPR017853">
    <property type="entry name" value="GH"/>
</dbReference>
<dbReference type="EMBL" id="JBGFUD010002025">
    <property type="protein sequence ID" value="MFH4977050.1"/>
    <property type="molecule type" value="Genomic_DNA"/>
</dbReference>
<reference evidence="10 11" key="1">
    <citation type="submission" date="2024-08" db="EMBL/GenBank/DDBJ databases">
        <title>Gnathostoma spinigerum genome.</title>
        <authorList>
            <person name="Gonzalez-Bertolin B."/>
            <person name="Monzon S."/>
            <person name="Zaballos A."/>
            <person name="Jimenez P."/>
            <person name="Dekumyoy P."/>
            <person name="Varona S."/>
            <person name="Cuesta I."/>
            <person name="Sumanam S."/>
            <person name="Adisakwattana P."/>
            <person name="Gasser R.B."/>
            <person name="Hernandez-Gonzalez A."/>
            <person name="Young N.D."/>
            <person name="Perteguer M.J."/>
        </authorList>
    </citation>
    <scope>NUCLEOTIDE SEQUENCE [LARGE SCALE GENOMIC DNA]</scope>
    <source>
        <strain evidence="10">AL3</strain>
        <tissue evidence="10">Liver</tissue>
    </source>
</reference>
<keyword evidence="3" id="KW-0472">Membrane</keyword>
<dbReference type="InterPro" id="IPR044913">
    <property type="entry name" value="P_trefoil_dom_sf"/>
</dbReference>
<dbReference type="SMART" id="SM00018">
    <property type="entry name" value="PD"/>
    <property type="match status" value="1"/>
</dbReference>
<keyword evidence="8" id="KW-0732">Signal</keyword>
<feature type="signal peptide" evidence="8">
    <location>
        <begin position="1"/>
        <end position="18"/>
    </location>
</feature>
<dbReference type="SUPFAM" id="SSF51445">
    <property type="entry name" value="(Trans)glycosidases"/>
    <property type="match status" value="1"/>
</dbReference>
<sequence>MLKVYGFLALTTIPLALLARTDKTVPADRRVDCHPEPNASKQICESRKCIWDESMKVPEGVPFCYFPQETGLHFVSHSGRTTNLKKLEDPHSPYGRDYDRVSMTTEEKGATLHVVFSSKGSFELPIELQNEPSKSKDSLSVKRLGSSGVFKFQIVRDSTNTAIWDTSLGGLIFADQFIQIAALLGASKIYGFGENIHQTLMHNISRYTTWPMFARDEAPYSVKPDTKNLYGVHAFYLGIEKDNKAHGVLFMNGGAQEVTIGPAPHLIYRAIGGQLDIHFFPGPSPHDVIEQYLALVGRPYLPAYWGLGFQLSRWGYKGLDDMKESVEAVRKAKIPLDVPYADIDYMHRYEDFTIDEKVCLSFFMTMRKFKTY</sequence>
<proteinExistence type="inferred from homology"/>
<comment type="similarity">
    <text evidence="2 7">Belongs to the glycosyl hydrolase 31 family.</text>
</comment>
<evidence type="ECO:0000256" key="6">
    <source>
        <dbReference type="PROSITE-ProRule" id="PRU00779"/>
    </source>
</evidence>
<dbReference type="InterPro" id="IPR000519">
    <property type="entry name" value="P_trefoil_dom"/>
</dbReference>
<dbReference type="Proteomes" id="UP001608902">
    <property type="component" value="Unassembled WGS sequence"/>
</dbReference>
<dbReference type="SUPFAM" id="SSF74650">
    <property type="entry name" value="Galactose mutarotase-like"/>
    <property type="match status" value="1"/>
</dbReference>
<dbReference type="InterPro" id="IPR011013">
    <property type="entry name" value="Gal_mutarotase_sf_dom"/>
</dbReference>
<evidence type="ECO:0000256" key="5">
    <source>
        <dbReference type="ARBA" id="ARBA00023180"/>
    </source>
</evidence>
<dbReference type="AlphaFoldDB" id="A0ABD6EBM6"/>
<keyword evidence="7" id="KW-0378">Hydrolase</keyword>
<evidence type="ECO:0000256" key="8">
    <source>
        <dbReference type="SAM" id="SignalP"/>
    </source>
</evidence>
<evidence type="ECO:0000256" key="7">
    <source>
        <dbReference type="RuleBase" id="RU361185"/>
    </source>
</evidence>
<evidence type="ECO:0000256" key="2">
    <source>
        <dbReference type="ARBA" id="ARBA00007806"/>
    </source>
</evidence>
<feature type="domain" description="P-type" evidence="9">
    <location>
        <begin position="19"/>
        <end position="68"/>
    </location>
</feature>
<comment type="subcellular location">
    <subcellularLocation>
        <location evidence="1">Membrane</location>
    </subcellularLocation>
</comment>
<evidence type="ECO:0000256" key="4">
    <source>
        <dbReference type="ARBA" id="ARBA00023157"/>
    </source>
</evidence>
<evidence type="ECO:0000259" key="9">
    <source>
        <dbReference type="PROSITE" id="PS51448"/>
    </source>
</evidence>
<evidence type="ECO:0000313" key="10">
    <source>
        <dbReference type="EMBL" id="MFH4977050.1"/>
    </source>
</evidence>
<dbReference type="CDD" id="cd14752">
    <property type="entry name" value="GH31_N"/>
    <property type="match status" value="1"/>
</dbReference>
<comment type="caution">
    <text evidence="10">The sequence shown here is derived from an EMBL/GenBank/DDBJ whole genome shotgun (WGS) entry which is preliminary data.</text>
</comment>
<dbReference type="Pfam" id="PF00088">
    <property type="entry name" value="Trefoil"/>
    <property type="match status" value="1"/>
</dbReference>
<dbReference type="PROSITE" id="PS51448">
    <property type="entry name" value="P_TREFOIL_2"/>
    <property type="match status" value="1"/>
</dbReference>
<protein>
    <recommendedName>
        <fullName evidence="9">P-type domain-containing protein</fullName>
    </recommendedName>
</protein>
<dbReference type="Gene3D" id="3.20.20.80">
    <property type="entry name" value="Glycosidases"/>
    <property type="match status" value="1"/>
</dbReference>
<keyword evidence="5" id="KW-0325">Glycoprotein</keyword>
<dbReference type="PANTHER" id="PTHR22762:SF133">
    <property type="entry name" value="P-TYPE DOMAIN-CONTAINING PROTEIN"/>
    <property type="match status" value="1"/>
</dbReference>
<dbReference type="InterPro" id="IPR000322">
    <property type="entry name" value="Glyco_hydro_31_TIM"/>
</dbReference>
<keyword evidence="11" id="KW-1185">Reference proteome</keyword>
<dbReference type="CDD" id="cd00111">
    <property type="entry name" value="Trefoil"/>
    <property type="match status" value="1"/>
</dbReference>
<feature type="chain" id="PRO_5044741724" description="P-type domain-containing protein" evidence="8">
    <location>
        <begin position="19"/>
        <end position="372"/>
    </location>
</feature>
<organism evidence="10 11">
    <name type="scientific">Gnathostoma spinigerum</name>
    <dbReference type="NCBI Taxonomy" id="75299"/>
    <lineage>
        <taxon>Eukaryota</taxon>
        <taxon>Metazoa</taxon>
        <taxon>Ecdysozoa</taxon>
        <taxon>Nematoda</taxon>
        <taxon>Chromadorea</taxon>
        <taxon>Rhabditida</taxon>
        <taxon>Spirurina</taxon>
        <taxon>Gnathostomatomorpha</taxon>
        <taxon>Gnathostomatoidea</taxon>
        <taxon>Gnathostomatidae</taxon>
        <taxon>Gnathostoma</taxon>
    </lineage>
</organism>
<keyword evidence="7" id="KW-0326">Glycosidase</keyword>
<evidence type="ECO:0000256" key="3">
    <source>
        <dbReference type="ARBA" id="ARBA00023136"/>
    </source>
</evidence>
<evidence type="ECO:0000313" key="11">
    <source>
        <dbReference type="Proteomes" id="UP001608902"/>
    </source>
</evidence>
<gene>
    <name evidence="10" type="ORF">AB6A40_003759</name>
</gene>
<dbReference type="GO" id="GO:0090599">
    <property type="term" value="F:alpha-glucosidase activity"/>
    <property type="evidence" value="ECO:0007669"/>
    <property type="project" value="UniProtKB-ARBA"/>
</dbReference>
<dbReference type="GO" id="GO:0016020">
    <property type="term" value="C:membrane"/>
    <property type="evidence" value="ECO:0007669"/>
    <property type="project" value="UniProtKB-SubCell"/>
</dbReference>
<keyword evidence="4" id="KW-1015">Disulfide bond</keyword>
<dbReference type="PANTHER" id="PTHR22762">
    <property type="entry name" value="ALPHA-GLUCOSIDASE"/>
    <property type="match status" value="1"/>
</dbReference>
<name>A0ABD6EBM6_9BILA</name>
<dbReference type="Gene3D" id="4.10.110.10">
    <property type="entry name" value="Spasmolytic Protein, domain 1"/>
    <property type="match status" value="1"/>
</dbReference>
<dbReference type="Gene3D" id="2.60.40.1760">
    <property type="entry name" value="glycosyl hydrolase (family 31)"/>
    <property type="match status" value="1"/>
</dbReference>